<name>A0AAW0E2I9_9AGAR</name>
<dbReference type="EMBL" id="JAWWNJ010000004">
    <property type="protein sequence ID" value="KAK7057962.1"/>
    <property type="molecule type" value="Genomic_DNA"/>
</dbReference>
<evidence type="ECO:0008006" key="4">
    <source>
        <dbReference type="Google" id="ProtNLM"/>
    </source>
</evidence>
<proteinExistence type="predicted"/>
<evidence type="ECO:0000313" key="2">
    <source>
        <dbReference type="EMBL" id="KAK7057962.1"/>
    </source>
</evidence>
<feature type="signal peptide" evidence="1">
    <location>
        <begin position="1"/>
        <end position="24"/>
    </location>
</feature>
<sequence>MGSCASKRRFLAPLTLSWLAPSLGQLQFNASRNESTHSGSTNPRFELKISVQSKITSNHTLTSTLKRFVDSRESSRL</sequence>
<keyword evidence="1" id="KW-0732">Signal</keyword>
<comment type="caution">
    <text evidence="2">The sequence shown here is derived from an EMBL/GenBank/DDBJ whole genome shotgun (WGS) entry which is preliminary data.</text>
</comment>
<reference evidence="2 3" key="1">
    <citation type="journal article" date="2024" name="J Genomics">
        <title>Draft genome sequencing and assembly of Favolaschia claudopus CIRM-BRFM 2984 isolated from oak limbs.</title>
        <authorList>
            <person name="Navarro D."/>
            <person name="Drula E."/>
            <person name="Chaduli D."/>
            <person name="Cazenave R."/>
            <person name="Ahrendt S."/>
            <person name="Wang J."/>
            <person name="Lipzen A."/>
            <person name="Daum C."/>
            <person name="Barry K."/>
            <person name="Grigoriev I.V."/>
            <person name="Favel A."/>
            <person name="Rosso M.N."/>
            <person name="Martin F."/>
        </authorList>
    </citation>
    <scope>NUCLEOTIDE SEQUENCE [LARGE SCALE GENOMIC DNA]</scope>
    <source>
        <strain evidence="2 3">CIRM-BRFM 2984</strain>
    </source>
</reference>
<evidence type="ECO:0000256" key="1">
    <source>
        <dbReference type="SAM" id="SignalP"/>
    </source>
</evidence>
<evidence type="ECO:0000313" key="3">
    <source>
        <dbReference type="Proteomes" id="UP001362999"/>
    </source>
</evidence>
<accession>A0AAW0E2I9</accession>
<dbReference type="Proteomes" id="UP001362999">
    <property type="component" value="Unassembled WGS sequence"/>
</dbReference>
<dbReference type="AlphaFoldDB" id="A0AAW0E2I9"/>
<gene>
    <name evidence="2" type="ORF">R3P38DRAFT_2843861</name>
</gene>
<keyword evidence="3" id="KW-1185">Reference proteome</keyword>
<feature type="chain" id="PRO_5043440920" description="Secreted protein" evidence="1">
    <location>
        <begin position="25"/>
        <end position="77"/>
    </location>
</feature>
<protein>
    <recommendedName>
        <fullName evidence="4">Secreted protein</fullName>
    </recommendedName>
</protein>
<organism evidence="2 3">
    <name type="scientific">Favolaschia claudopus</name>
    <dbReference type="NCBI Taxonomy" id="2862362"/>
    <lineage>
        <taxon>Eukaryota</taxon>
        <taxon>Fungi</taxon>
        <taxon>Dikarya</taxon>
        <taxon>Basidiomycota</taxon>
        <taxon>Agaricomycotina</taxon>
        <taxon>Agaricomycetes</taxon>
        <taxon>Agaricomycetidae</taxon>
        <taxon>Agaricales</taxon>
        <taxon>Marasmiineae</taxon>
        <taxon>Mycenaceae</taxon>
        <taxon>Favolaschia</taxon>
    </lineage>
</organism>